<gene>
    <name evidence="3" type="ORF">SAMN05444392_105130</name>
</gene>
<dbReference type="AlphaFoldDB" id="A0A1M4XR01"/>
<feature type="transmembrane region" description="Helical" evidence="2">
    <location>
        <begin position="12"/>
        <end position="28"/>
    </location>
</feature>
<evidence type="ECO:0000313" key="3">
    <source>
        <dbReference type="EMBL" id="SHE95871.1"/>
    </source>
</evidence>
<evidence type="ECO:0000313" key="4">
    <source>
        <dbReference type="Proteomes" id="UP000184476"/>
    </source>
</evidence>
<organism evidence="3 4">
    <name type="scientific">Seinonella peptonophila</name>
    <dbReference type="NCBI Taxonomy" id="112248"/>
    <lineage>
        <taxon>Bacteria</taxon>
        <taxon>Bacillati</taxon>
        <taxon>Bacillota</taxon>
        <taxon>Bacilli</taxon>
        <taxon>Bacillales</taxon>
        <taxon>Thermoactinomycetaceae</taxon>
        <taxon>Seinonella</taxon>
    </lineage>
</organism>
<feature type="compositionally biased region" description="Basic and acidic residues" evidence="1">
    <location>
        <begin position="186"/>
        <end position="196"/>
    </location>
</feature>
<feature type="compositionally biased region" description="Basic and acidic residues" evidence="1">
    <location>
        <begin position="67"/>
        <end position="91"/>
    </location>
</feature>
<dbReference type="Proteomes" id="UP000184476">
    <property type="component" value="Unassembled WGS sequence"/>
</dbReference>
<keyword evidence="4" id="KW-1185">Reference proteome</keyword>
<keyword evidence="2" id="KW-0472">Membrane</keyword>
<proteinExistence type="predicted"/>
<feature type="compositionally biased region" description="Polar residues" evidence="1">
    <location>
        <begin position="306"/>
        <end position="317"/>
    </location>
</feature>
<keyword evidence="2" id="KW-1133">Transmembrane helix</keyword>
<feature type="compositionally biased region" description="Polar residues" evidence="1">
    <location>
        <begin position="100"/>
        <end position="109"/>
    </location>
</feature>
<protein>
    <submittedName>
        <fullName evidence="3">Uncharacterized protein</fullName>
    </submittedName>
</protein>
<evidence type="ECO:0000256" key="2">
    <source>
        <dbReference type="SAM" id="Phobius"/>
    </source>
</evidence>
<feature type="region of interest" description="Disordered" evidence="1">
    <location>
        <begin position="67"/>
        <end position="326"/>
    </location>
</feature>
<reference evidence="3 4" key="1">
    <citation type="submission" date="2016-11" db="EMBL/GenBank/DDBJ databases">
        <authorList>
            <person name="Jaros S."/>
            <person name="Januszkiewicz K."/>
            <person name="Wedrychowicz H."/>
        </authorList>
    </citation>
    <scope>NUCLEOTIDE SEQUENCE [LARGE SCALE GENOMIC DNA]</scope>
    <source>
        <strain evidence="3 4">DSM 44666</strain>
    </source>
</reference>
<dbReference type="STRING" id="112248.SAMN05444392_105130"/>
<keyword evidence="2" id="KW-0812">Transmembrane</keyword>
<dbReference type="RefSeq" id="WP_073154745.1">
    <property type="nucleotide sequence ID" value="NZ_FQVL01000005.1"/>
</dbReference>
<feature type="compositionally biased region" description="Polar residues" evidence="1">
    <location>
        <begin position="240"/>
        <end position="292"/>
    </location>
</feature>
<feature type="compositionally biased region" description="Polar residues" evidence="1">
    <location>
        <begin position="221"/>
        <end position="230"/>
    </location>
</feature>
<sequence length="326" mass="37341">MDILWDPKVLGGGAVVVIALIIVIWMVIEKKRKREVEELENMFPEGHLSGEQLEKIPVEKVRRSTIERERRNKELNKKYADRQRPKKGEKVFDEEDREFVQTTRMSTLKESTHETQQSEESGMGKRPRFQSSILEDSTLHEQAAAAASTSYPPRQDTRKRSNKRQTEQEPLERFKKGLKPSAGAQQEEKAAIEASKKFAGFPSQTSRPKPKNQTEEANDAARSNVNSSDGATARRKFKQSVLSSEEANGETQPQQSRPNYNSARRRPMQTSSYATQEQEENPFQSGQTAPFQRSSTTSRPKRSTTNQQQEQGSYSRRMTTRRKKTF</sequence>
<name>A0A1M4XR01_9BACL</name>
<dbReference type="EMBL" id="FQVL01000005">
    <property type="protein sequence ID" value="SHE95871.1"/>
    <property type="molecule type" value="Genomic_DNA"/>
</dbReference>
<feature type="compositionally biased region" description="Basic and acidic residues" evidence="1">
    <location>
        <begin position="155"/>
        <end position="175"/>
    </location>
</feature>
<evidence type="ECO:0000256" key="1">
    <source>
        <dbReference type="SAM" id="MobiDB-lite"/>
    </source>
</evidence>
<accession>A0A1M4XR01</accession>